<evidence type="ECO:0000259" key="1">
    <source>
        <dbReference type="Pfam" id="PF14200"/>
    </source>
</evidence>
<name>A0A562TFM3_CHIJA</name>
<dbReference type="EMBL" id="VLLG01000002">
    <property type="protein sequence ID" value="TWI92331.1"/>
    <property type="molecule type" value="Genomic_DNA"/>
</dbReference>
<dbReference type="Proteomes" id="UP000316778">
    <property type="component" value="Unassembled WGS sequence"/>
</dbReference>
<dbReference type="InterPro" id="IPR035992">
    <property type="entry name" value="Ricin_B-like_lectins"/>
</dbReference>
<sequence>MGRTTNGALAGQWNSSSSYNQQWQQVASGNYVKLRNRATGLYLDGLGQAGNGADLGQWGESSSSNQQWIITPVGQPRRANVVDMPLTRQMPEPENDRVLLYPNPFTSTFRMIVDKPEEVERVIIFDIAGKQVEAIESPSASNLLSMGASLKPGTYIVRVEGISWLETGKIIKVN</sequence>
<comment type="caution">
    <text evidence="3">The sequence shown here is derived from an EMBL/GenBank/DDBJ whole genome shotgun (WGS) entry which is preliminary data.</text>
</comment>
<gene>
    <name evidence="3" type="ORF">LX66_1716</name>
</gene>
<reference evidence="3 4" key="1">
    <citation type="journal article" date="2013" name="Stand. Genomic Sci.">
        <title>Genomic Encyclopedia of Type Strains, Phase I: The one thousand microbial genomes (KMG-I) project.</title>
        <authorList>
            <person name="Kyrpides N.C."/>
            <person name="Woyke T."/>
            <person name="Eisen J.A."/>
            <person name="Garrity G."/>
            <person name="Lilburn T.G."/>
            <person name="Beck B.J."/>
            <person name="Whitman W.B."/>
            <person name="Hugenholtz P."/>
            <person name="Klenk H.P."/>
        </authorList>
    </citation>
    <scope>NUCLEOTIDE SEQUENCE [LARGE SCALE GENOMIC DNA]</scope>
    <source>
        <strain evidence="3 4">DSM 13484</strain>
    </source>
</reference>
<dbReference type="Pfam" id="PF14200">
    <property type="entry name" value="RicinB_lectin_2"/>
    <property type="match status" value="1"/>
</dbReference>
<dbReference type="Gene3D" id="2.80.10.50">
    <property type="match status" value="1"/>
</dbReference>
<feature type="domain" description="Ricin B lectin" evidence="1">
    <location>
        <begin position="20"/>
        <end position="74"/>
    </location>
</feature>
<organism evidence="3 4">
    <name type="scientific">Chitinophaga japonensis</name>
    <name type="common">Flexibacter japonensis</name>
    <dbReference type="NCBI Taxonomy" id="104662"/>
    <lineage>
        <taxon>Bacteria</taxon>
        <taxon>Pseudomonadati</taxon>
        <taxon>Bacteroidota</taxon>
        <taxon>Chitinophagia</taxon>
        <taxon>Chitinophagales</taxon>
        <taxon>Chitinophagaceae</taxon>
        <taxon>Chitinophaga</taxon>
    </lineage>
</organism>
<evidence type="ECO:0000313" key="3">
    <source>
        <dbReference type="EMBL" id="TWI92331.1"/>
    </source>
</evidence>
<dbReference type="CDD" id="cd00161">
    <property type="entry name" value="beta-trefoil_Ricin-like"/>
    <property type="match status" value="1"/>
</dbReference>
<dbReference type="OrthoDB" id="9760282at2"/>
<evidence type="ECO:0000259" key="2">
    <source>
        <dbReference type="Pfam" id="PF18962"/>
    </source>
</evidence>
<dbReference type="InterPro" id="IPR026444">
    <property type="entry name" value="Secre_tail"/>
</dbReference>
<evidence type="ECO:0000313" key="4">
    <source>
        <dbReference type="Proteomes" id="UP000316778"/>
    </source>
</evidence>
<dbReference type="PROSITE" id="PS50231">
    <property type="entry name" value="RICIN_B_LECTIN"/>
    <property type="match status" value="1"/>
</dbReference>
<dbReference type="AlphaFoldDB" id="A0A562TFM3"/>
<feature type="domain" description="Secretion system C-terminal sorting" evidence="2">
    <location>
        <begin position="100"/>
        <end position="162"/>
    </location>
</feature>
<dbReference type="InterPro" id="IPR000772">
    <property type="entry name" value="Ricin_B_lectin"/>
</dbReference>
<dbReference type="SUPFAM" id="SSF50370">
    <property type="entry name" value="Ricin B-like lectins"/>
    <property type="match status" value="1"/>
</dbReference>
<dbReference type="NCBIfam" id="TIGR04183">
    <property type="entry name" value="Por_Secre_tail"/>
    <property type="match status" value="1"/>
</dbReference>
<protein>
    <submittedName>
        <fullName evidence="3">Putative secreted protein (Por secretion system target)</fullName>
    </submittedName>
</protein>
<accession>A0A562TFM3</accession>
<proteinExistence type="predicted"/>
<keyword evidence="4" id="KW-1185">Reference proteome</keyword>
<dbReference type="Pfam" id="PF18962">
    <property type="entry name" value="Por_Secre_tail"/>
    <property type="match status" value="1"/>
</dbReference>